<name>X1HKH0_9ZZZZ</name>
<dbReference type="AlphaFoldDB" id="X1HKH0"/>
<dbReference type="EMBL" id="BARU01027120">
    <property type="protein sequence ID" value="GAH70626.1"/>
    <property type="molecule type" value="Genomic_DNA"/>
</dbReference>
<comment type="caution">
    <text evidence="1">The sequence shown here is derived from an EMBL/GenBank/DDBJ whole genome shotgun (WGS) entry which is preliminary data.</text>
</comment>
<protein>
    <submittedName>
        <fullName evidence="1">Uncharacterized protein</fullName>
    </submittedName>
</protein>
<evidence type="ECO:0000313" key="1">
    <source>
        <dbReference type="EMBL" id="GAH70626.1"/>
    </source>
</evidence>
<proteinExistence type="predicted"/>
<accession>X1HKH0</accession>
<reference evidence="1" key="1">
    <citation type="journal article" date="2014" name="Front. Microbiol.">
        <title>High frequency of phylogenetically diverse reductive dehalogenase-homologous genes in deep subseafloor sedimentary metagenomes.</title>
        <authorList>
            <person name="Kawai M."/>
            <person name="Futagami T."/>
            <person name="Toyoda A."/>
            <person name="Takaki Y."/>
            <person name="Nishi S."/>
            <person name="Hori S."/>
            <person name="Arai W."/>
            <person name="Tsubouchi T."/>
            <person name="Morono Y."/>
            <person name="Uchiyama I."/>
            <person name="Ito T."/>
            <person name="Fujiyama A."/>
            <person name="Inagaki F."/>
            <person name="Takami H."/>
        </authorList>
    </citation>
    <scope>NUCLEOTIDE SEQUENCE</scope>
    <source>
        <strain evidence="1">Expedition CK06-06</strain>
    </source>
</reference>
<gene>
    <name evidence="1" type="ORF">S03H2_43470</name>
</gene>
<sequence length="80" mass="9304">MEKEEIGVWGRVKMRGLKNKGLIEISQEPRSGDYVLIIGKGIQRKWLMFNLPQGMWRVRCSKEEVLEVVKDFLDEKILAG</sequence>
<organism evidence="1">
    <name type="scientific">marine sediment metagenome</name>
    <dbReference type="NCBI Taxonomy" id="412755"/>
    <lineage>
        <taxon>unclassified sequences</taxon>
        <taxon>metagenomes</taxon>
        <taxon>ecological metagenomes</taxon>
    </lineage>
</organism>